<evidence type="ECO:0000313" key="3">
    <source>
        <dbReference type="Proteomes" id="UP000308267"/>
    </source>
</evidence>
<name>A0A4S2MEX4_OPIFE</name>
<gene>
    <name evidence="2" type="ORF">CRM22_001792</name>
</gene>
<dbReference type="EMBL" id="SJOL01003166">
    <property type="protein sequence ID" value="TGZ72928.1"/>
    <property type="molecule type" value="Genomic_DNA"/>
</dbReference>
<proteinExistence type="predicted"/>
<protein>
    <recommendedName>
        <fullName evidence="1">Apple domain-containing protein</fullName>
    </recommendedName>
</protein>
<keyword evidence="3" id="KW-1185">Reference proteome</keyword>
<sequence>MLYPYPVKDEPNCKNMRVTSVFCLLWFLCNISTVLSAAVNSLFDCFPIGVIHKMYHICPSHQIYWLPKARLEFSTPRLTSKLESLQKCFTACEEDADCFGFDRKEDEDMCAFAYEGVMRLEVSLNPVHTAYFMVCCGEYSSVLRFRACQIISVLMTGKQIIMRFDQRVRTTIEDS</sequence>
<comment type="caution">
    <text evidence="2">The sequence shown here is derived from an EMBL/GenBank/DDBJ whole genome shotgun (WGS) entry which is preliminary data.</text>
</comment>
<evidence type="ECO:0000259" key="1">
    <source>
        <dbReference type="PROSITE" id="PS50948"/>
    </source>
</evidence>
<dbReference type="AlphaFoldDB" id="A0A4S2MEX4"/>
<dbReference type="InterPro" id="IPR003609">
    <property type="entry name" value="Pan_app"/>
</dbReference>
<accession>A0A4S2MEX4</accession>
<dbReference type="PROSITE" id="PS50948">
    <property type="entry name" value="PAN"/>
    <property type="match status" value="1"/>
</dbReference>
<organism evidence="2 3">
    <name type="scientific">Opisthorchis felineus</name>
    <dbReference type="NCBI Taxonomy" id="147828"/>
    <lineage>
        <taxon>Eukaryota</taxon>
        <taxon>Metazoa</taxon>
        <taxon>Spiralia</taxon>
        <taxon>Lophotrochozoa</taxon>
        <taxon>Platyhelminthes</taxon>
        <taxon>Trematoda</taxon>
        <taxon>Digenea</taxon>
        <taxon>Opisthorchiida</taxon>
        <taxon>Opisthorchiata</taxon>
        <taxon>Opisthorchiidae</taxon>
        <taxon>Opisthorchis</taxon>
    </lineage>
</organism>
<reference evidence="2 3" key="1">
    <citation type="journal article" date="2019" name="BMC Genomics">
        <title>New insights from Opisthorchis felineus genome: update on genomics of the epidemiologically important liver flukes.</title>
        <authorList>
            <person name="Ershov N.I."/>
            <person name="Mordvinov V.A."/>
            <person name="Prokhortchouk E.B."/>
            <person name="Pakharukova M.Y."/>
            <person name="Gunbin K.V."/>
            <person name="Ustyantsev K."/>
            <person name="Genaev M.A."/>
            <person name="Blinov A.G."/>
            <person name="Mazur A."/>
            <person name="Boulygina E."/>
            <person name="Tsygankova S."/>
            <person name="Khrameeva E."/>
            <person name="Chekanov N."/>
            <person name="Fan G."/>
            <person name="Xiao A."/>
            <person name="Zhang H."/>
            <person name="Xu X."/>
            <person name="Yang H."/>
            <person name="Solovyev V."/>
            <person name="Lee S.M."/>
            <person name="Liu X."/>
            <person name="Afonnikov D.A."/>
            <person name="Skryabin K.G."/>
        </authorList>
    </citation>
    <scope>NUCLEOTIDE SEQUENCE [LARGE SCALE GENOMIC DNA]</scope>
    <source>
        <strain evidence="2">AK-0245</strain>
        <tissue evidence="2">Whole organism</tissue>
    </source>
</reference>
<feature type="domain" description="Apple" evidence="1">
    <location>
        <begin position="58"/>
        <end position="136"/>
    </location>
</feature>
<evidence type="ECO:0000313" key="2">
    <source>
        <dbReference type="EMBL" id="TGZ72928.1"/>
    </source>
</evidence>
<dbReference type="Proteomes" id="UP000308267">
    <property type="component" value="Unassembled WGS sequence"/>
</dbReference>